<proteinExistence type="predicted"/>
<accession>A0AAE0YJ20</accession>
<name>A0AAE0YJ20_9GAST</name>
<dbReference type="AlphaFoldDB" id="A0AAE0YJ20"/>
<evidence type="ECO:0000313" key="2">
    <source>
        <dbReference type="Proteomes" id="UP001283361"/>
    </source>
</evidence>
<comment type="caution">
    <text evidence="1">The sequence shown here is derived from an EMBL/GenBank/DDBJ whole genome shotgun (WGS) entry which is preliminary data.</text>
</comment>
<organism evidence="1 2">
    <name type="scientific">Elysia crispata</name>
    <name type="common">lettuce slug</name>
    <dbReference type="NCBI Taxonomy" id="231223"/>
    <lineage>
        <taxon>Eukaryota</taxon>
        <taxon>Metazoa</taxon>
        <taxon>Spiralia</taxon>
        <taxon>Lophotrochozoa</taxon>
        <taxon>Mollusca</taxon>
        <taxon>Gastropoda</taxon>
        <taxon>Heterobranchia</taxon>
        <taxon>Euthyneura</taxon>
        <taxon>Panpulmonata</taxon>
        <taxon>Sacoglossa</taxon>
        <taxon>Placobranchoidea</taxon>
        <taxon>Plakobranchidae</taxon>
        <taxon>Elysia</taxon>
    </lineage>
</organism>
<dbReference type="Proteomes" id="UP001283361">
    <property type="component" value="Unassembled WGS sequence"/>
</dbReference>
<evidence type="ECO:0000313" key="1">
    <source>
        <dbReference type="EMBL" id="KAK3747425.1"/>
    </source>
</evidence>
<dbReference type="EMBL" id="JAWDGP010006085">
    <property type="protein sequence ID" value="KAK3747425.1"/>
    <property type="molecule type" value="Genomic_DNA"/>
</dbReference>
<keyword evidence="2" id="KW-1185">Reference proteome</keyword>
<sequence length="212" mass="24201">MPDWRLFYNEADFHITNTQQTQWTELLCFKKQALKTSLSKVELYLVTRGTDVTTVLISACCEACNSQQMSVTCYLTDPTCFLNSKTEQLQRERKHLTPGPRLHSGQLFLRCGQFRQFTDCPVSHTNKIVGWRLKNRMFQNSGLGDDFLLSIFAGVRRNLKSTNSTEIDPNYRSNLSVTAGKASTSEKLSGQQRSRWRLKFHGCKATPTLCVC</sequence>
<reference evidence="1" key="1">
    <citation type="journal article" date="2023" name="G3 (Bethesda)">
        <title>A reference genome for the long-term kleptoplast-retaining sea slug Elysia crispata morphotype clarki.</title>
        <authorList>
            <person name="Eastman K.E."/>
            <person name="Pendleton A.L."/>
            <person name="Shaikh M.A."/>
            <person name="Suttiyut T."/>
            <person name="Ogas R."/>
            <person name="Tomko P."/>
            <person name="Gavelis G."/>
            <person name="Widhalm J.R."/>
            <person name="Wisecaver J.H."/>
        </authorList>
    </citation>
    <scope>NUCLEOTIDE SEQUENCE</scope>
    <source>
        <strain evidence="1">ECLA1</strain>
    </source>
</reference>
<gene>
    <name evidence="1" type="ORF">RRG08_015537</name>
</gene>
<protein>
    <submittedName>
        <fullName evidence="1">Uncharacterized protein</fullName>
    </submittedName>
</protein>